<feature type="chain" id="PRO_5042049934" description="SCP domain-containing protein" evidence="1">
    <location>
        <begin position="22"/>
        <end position="208"/>
    </location>
</feature>
<feature type="signal peptide" evidence="1">
    <location>
        <begin position="1"/>
        <end position="21"/>
    </location>
</feature>
<accession>A0AAD5MRF5</accession>
<keyword evidence="4" id="KW-1185">Reference proteome</keyword>
<dbReference type="InterPro" id="IPR035940">
    <property type="entry name" value="CAP_sf"/>
</dbReference>
<gene>
    <name evidence="3" type="ORF">KIN20_023065</name>
</gene>
<reference evidence="3" key="1">
    <citation type="submission" date="2021-06" db="EMBL/GenBank/DDBJ databases">
        <title>Parelaphostrongylus tenuis whole genome reference sequence.</title>
        <authorList>
            <person name="Garwood T.J."/>
            <person name="Larsen P.A."/>
            <person name="Fountain-Jones N.M."/>
            <person name="Garbe J.R."/>
            <person name="Macchietto M.G."/>
            <person name="Kania S.A."/>
            <person name="Gerhold R.W."/>
            <person name="Richards J.E."/>
            <person name="Wolf T.M."/>
        </authorList>
    </citation>
    <scope>NUCLEOTIDE SEQUENCE</scope>
    <source>
        <strain evidence="3">MNPRO001-30</strain>
        <tissue evidence="3">Meninges</tissue>
    </source>
</reference>
<dbReference type="CDD" id="cd05380">
    <property type="entry name" value="CAP_euk"/>
    <property type="match status" value="1"/>
</dbReference>
<dbReference type="SUPFAM" id="SSF55797">
    <property type="entry name" value="PR-1-like"/>
    <property type="match status" value="1"/>
</dbReference>
<evidence type="ECO:0000313" key="3">
    <source>
        <dbReference type="EMBL" id="KAJ1363242.1"/>
    </source>
</evidence>
<dbReference type="SMART" id="SM00198">
    <property type="entry name" value="SCP"/>
    <property type="match status" value="1"/>
</dbReference>
<evidence type="ECO:0000313" key="4">
    <source>
        <dbReference type="Proteomes" id="UP001196413"/>
    </source>
</evidence>
<protein>
    <recommendedName>
        <fullName evidence="2">SCP domain-containing protein</fullName>
    </recommendedName>
</protein>
<dbReference type="AlphaFoldDB" id="A0AAD5MRF5"/>
<dbReference type="EMBL" id="JAHQIW010004647">
    <property type="protein sequence ID" value="KAJ1363242.1"/>
    <property type="molecule type" value="Genomic_DNA"/>
</dbReference>
<organism evidence="3 4">
    <name type="scientific">Parelaphostrongylus tenuis</name>
    <name type="common">Meningeal worm</name>
    <dbReference type="NCBI Taxonomy" id="148309"/>
    <lineage>
        <taxon>Eukaryota</taxon>
        <taxon>Metazoa</taxon>
        <taxon>Ecdysozoa</taxon>
        <taxon>Nematoda</taxon>
        <taxon>Chromadorea</taxon>
        <taxon>Rhabditida</taxon>
        <taxon>Rhabditina</taxon>
        <taxon>Rhabditomorpha</taxon>
        <taxon>Strongyloidea</taxon>
        <taxon>Metastrongylidae</taxon>
        <taxon>Parelaphostrongylus</taxon>
    </lineage>
</organism>
<comment type="caution">
    <text evidence="3">The sequence shown here is derived from an EMBL/GenBank/DDBJ whole genome shotgun (WGS) entry which is preliminary data.</text>
</comment>
<feature type="domain" description="SCP" evidence="2">
    <location>
        <begin position="42"/>
        <end position="205"/>
    </location>
</feature>
<dbReference type="Pfam" id="PF00188">
    <property type="entry name" value="CAP"/>
    <property type="match status" value="1"/>
</dbReference>
<evidence type="ECO:0000256" key="1">
    <source>
        <dbReference type="SAM" id="SignalP"/>
    </source>
</evidence>
<proteinExistence type="predicted"/>
<evidence type="ECO:0000259" key="2">
    <source>
        <dbReference type="SMART" id="SM00198"/>
    </source>
</evidence>
<dbReference type="Gene3D" id="3.40.33.10">
    <property type="entry name" value="CAP"/>
    <property type="match status" value="1"/>
</dbReference>
<keyword evidence="1" id="KW-0732">Signal</keyword>
<name>A0AAD5MRF5_PARTN</name>
<dbReference type="InterPro" id="IPR014044">
    <property type="entry name" value="CAP_dom"/>
</dbReference>
<sequence>MKMNGFVALLILVADFQVIISVGIRALSCNHTQHKGTMMREYDREKVMEKHNQRRRDLAKGLFNDYPPAKNMQYMTYDCDLEGEAFETAKANCELPKPPEPTKSSLGSNNCTLTKFRYNSTTGRAFPDYDEILRSWFTTVGSYNDTYSLRPLHYKNSTMIPFLQAANGATTKLGCAYAVCDGGEDPDHPRIEFTCKYGGAVSYQFKSH</sequence>
<dbReference type="Proteomes" id="UP001196413">
    <property type="component" value="Unassembled WGS sequence"/>
</dbReference>